<feature type="compositionally biased region" description="Polar residues" evidence="1">
    <location>
        <begin position="119"/>
        <end position="133"/>
    </location>
</feature>
<protein>
    <recommendedName>
        <fullName evidence="4">Xylose isomerase-like TIM barrel domain-containing protein</fullName>
    </recommendedName>
</protein>
<feature type="region of interest" description="Disordered" evidence="1">
    <location>
        <begin position="113"/>
        <end position="133"/>
    </location>
</feature>
<organism evidence="2 3">
    <name type="scientific">Corynebacterium deserti GIMN1.010</name>
    <dbReference type="NCBI Taxonomy" id="931089"/>
    <lineage>
        <taxon>Bacteria</taxon>
        <taxon>Bacillati</taxon>
        <taxon>Actinomycetota</taxon>
        <taxon>Actinomycetes</taxon>
        <taxon>Mycobacteriales</taxon>
        <taxon>Corynebacteriaceae</taxon>
        <taxon>Corynebacterium</taxon>
    </lineage>
</organism>
<evidence type="ECO:0000256" key="1">
    <source>
        <dbReference type="SAM" id="MobiDB-lite"/>
    </source>
</evidence>
<reference evidence="2 3" key="1">
    <citation type="submission" date="2014-08" db="EMBL/GenBank/DDBJ databases">
        <title>Complete genome sequence of Corynebacterium deserti GIMN1.010 (=DSM 45689), isolated from desert sand in western China.</title>
        <authorList>
            <person name="Ruckert C."/>
            <person name="Albersmeier A."/>
            <person name="Kalinowski J."/>
        </authorList>
    </citation>
    <scope>NUCLEOTIDE SEQUENCE [LARGE SCALE GENOMIC DNA]</scope>
    <source>
        <strain evidence="2 3">GIMN1.010</strain>
    </source>
</reference>
<dbReference type="KEGG" id="cdx:CDES_13350"/>
<dbReference type="SUPFAM" id="SSF51658">
    <property type="entry name" value="Xylose isomerase-like"/>
    <property type="match status" value="1"/>
</dbReference>
<evidence type="ECO:0000313" key="3">
    <source>
        <dbReference type="Proteomes" id="UP000068067"/>
    </source>
</evidence>
<proteinExistence type="predicted"/>
<dbReference type="Gene3D" id="3.20.20.150">
    <property type="entry name" value="Divalent-metal-dependent TIM barrel enzymes"/>
    <property type="match status" value="1"/>
</dbReference>
<evidence type="ECO:0008006" key="4">
    <source>
        <dbReference type="Google" id="ProtNLM"/>
    </source>
</evidence>
<dbReference type="InterPro" id="IPR036237">
    <property type="entry name" value="Xyl_isomerase-like_sf"/>
</dbReference>
<name>A0A0M3QA78_9CORY</name>
<evidence type="ECO:0000313" key="2">
    <source>
        <dbReference type="EMBL" id="ALC07009.1"/>
    </source>
</evidence>
<dbReference type="STRING" id="931089.CDES_13350"/>
<sequence>MAGISLPAVEPCLGKINITAPFEEHLERVRHGVEVAKLSGAKYIRIFSFFNPEGSDPAQYLDEVIARTRVMVELAKQGGITLLHENEKGVYGDSSERVKCLLPTINAPPTAGFKKLPTMSKQDSSLSTRHVQW</sequence>
<dbReference type="EMBL" id="CP009220">
    <property type="protein sequence ID" value="ALC07009.1"/>
    <property type="molecule type" value="Genomic_DNA"/>
</dbReference>
<accession>A0A0M3QA78</accession>
<keyword evidence="3" id="KW-1185">Reference proteome</keyword>
<dbReference type="AlphaFoldDB" id="A0A0M3QA78"/>
<dbReference type="Proteomes" id="UP000068067">
    <property type="component" value="Chromosome"/>
</dbReference>
<dbReference type="PATRIC" id="fig|931089.4.peg.2700"/>
<gene>
    <name evidence="2" type="ORF">CDES_13350</name>
</gene>